<keyword evidence="6 11" id="KW-0732">Signal</keyword>
<reference evidence="13 14" key="1">
    <citation type="submission" date="2021-02" db="EMBL/GenBank/DDBJ databases">
        <title>Niveibacterium changnyeongensis HC41.</title>
        <authorList>
            <person name="Kang M."/>
        </authorList>
    </citation>
    <scope>NUCLEOTIDE SEQUENCE [LARGE SCALE GENOMIC DNA]</scope>
    <source>
        <strain evidence="13 14">HC41</strain>
    </source>
</reference>
<dbReference type="CDD" id="cd00342">
    <property type="entry name" value="gram_neg_porins"/>
    <property type="match status" value="1"/>
</dbReference>
<keyword evidence="14" id="KW-1185">Reference proteome</keyword>
<dbReference type="InterPro" id="IPR050298">
    <property type="entry name" value="Gram-neg_bact_OMP"/>
</dbReference>
<keyword evidence="7" id="KW-0406">Ion transport</keyword>
<evidence type="ECO:0000256" key="11">
    <source>
        <dbReference type="SAM" id="SignalP"/>
    </source>
</evidence>
<evidence type="ECO:0000259" key="12">
    <source>
        <dbReference type="Pfam" id="PF13609"/>
    </source>
</evidence>
<evidence type="ECO:0000256" key="10">
    <source>
        <dbReference type="ARBA" id="ARBA00023237"/>
    </source>
</evidence>
<evidence type="ECO:0000256" key="7">
    <source>
        <dbReference type="ARBA" id="ARBA00023065"/>
    </source>
</evidence>
<evidence type="ECO:0000256" key="3">
    <source>
        <dbReference type="ARBA" id="ARBA00022448"/>
    </source>
</evidence>
<keyword evidence="10" id="KW-0998">Cell outer membrane</keyword>
<dbReference type="SUPFAM" id="SSF56935">
    <property type="entry name" value="Porins"/>
    <property type="match status" value="1"/>
</dbReference>
<accession>A0ABX7M4D1</accession>
<evidence type="ECO:0000256" key="6">
    <source>
        <dbReference type="ARBA" id="ARBA00022729"/>
    </source>
</evidence>
<dbReference type="Gene3D" id="2.40.160.10">
    <property type="entry name" value="Porin"/>
    <property type="match status" value="1"/>
</dbReference>
<dbReference type="PANTHER" id="PTHR34501:SF9">
    <property type="entry name" value="MAJOR OUTER MEMBRANE PROTEIN P.IA"/>
    <property type="match status" value="1"/>
</dbReference>
<dbReference type="RefSeq" id="WP_206254249.1">
    <property type="nucleotide sequence ID" value="NZ_CP071060.1"/>
</dbReference>
<gene>
    <name evidence="13" type="ORF">JY500_19415</name>
</gene>
<protein>
    <submittedName>
        <fullName evidence="13">Porin</fullName>
    </submittedName>
</protein>
<proteinExistence type="predicted"/>
<sequence length="351" mass="37811">MKLHPTIAALAAALSAAPALAVDSSVTLYGLIDAGYAYRSDNYDATKGSRQGFDGGIANGSRLGFRGVEEITPGLKGKFVIEAGINVDTGTAAQSGLTWGRQAWVGLDFGAAEARFGRQYTPQYLIYSEIDPFNHGTVSKASNIFTHIISRADNAAYVTTPFFGDVFSVDAEYAFNRSGDEAVANAKDKRFYAIGPKLQFGKTVKILANYSETKEKGQSNADSVLDIGAVLDFNVVKLTGAYALPKFETTPVKGEAKKYNRFLVGATLPLGNWSLLASYAYSKDKNDLDEKAVQYGIGGSYAFSKRTDTYFGYSRIDANDSLKGKGYSVADSSNAGNDYRTGFNVGIRHKF</sequence>
<dbReference type="PRINTS" id="PR00182">
    <property type="entry name" value="ECOLNEIPORIN"/>
</dbReference>
<evidence type="ECO:0000256" key="5">
    <source>
        <dbReference type="ARBA" id="ARBA00022692"/>
    </source>
</evidence>
<keyword evidence="8" id="KW-0626">Porin</keyword>
<comment type="subunit">
    <text evidence="2">Homotrimer.</text>
</comment>
<dbReference type="Proteomes" id="UP000663570">
    <property type="component" value="Chromosome"/>
</dbReference>
<feature type="domain" description="Porin" evidence="12">
    <location>
        <begin position="8"/>
        <end position="320"/>
    </location>
</feature>
<evidence type="ECO:0000256" key="1">
    <source>
        <dbReference type="ARBA" id="ARBA00004571"/>
    </source>
</evidence>
<dbReference type="InterPro" id="IPR033900">
    <property type="entry name" value="Gram_neg_porin_domain"/>
</dbReference>
<dbReference type="InterPro" id="IPR023614">
    <property type="entry name" value="Porin_dom_sf"/>
</dbReference>
<name>A0ABX7M4D1_9RHOO</name>
<keyword evidence="5" id="KW-0812">Transmembrane</keyword>
<evidence type="ECO:0000256" key="8">
    <source>
        <dbReference type="ARBA" id="ARBA00023114"/>
    </source>
</evidence>
<evidence type="ECO:0000256" key="4">
    <source>
        <dbReference type="ARBA" id="ARBA00022452"/>
    </source>
</evidence>
<comment type="subcellular location">
    <subcellularLocation>
        <location evidence="1">Cell outer membrane</location>
        <topology evidence="1">Multi-pass membrane protein</topology>
    </subcellularLocation>
</comment>
<keyword evidence="4" id="KW-1134">Transmembrane beta strand</keyword>
<feature type="chain" id="PRO_5046444720" evidence="11">
    <location>
        <begin position="22"/>
        <end position="351"/>
    </location>
</feature>
<evidence type="ECO:0000313" key="13">
    <source>
        <dbReference type="EMBL" id="QSI76602.1"/>
    </source>
</evidence>
<organism evidence="13 14">
    <name type="scientific">Niveibacterium microcysteis</name>
    <dbReference type="NCBI Taxonomy" id="2811415"/>
    <lineage>
        <taxon>Bacteria</taxon>
        <taxon>Pseudomonadati</taxon>
        <taxon>Pseudomonadota</taxon>
        <taxon>Betaproteobacteria</taxon>
        <taxon>Rhodocyclales</taxon>
        <taxon>Rhodocyclaceae</taxon>
        <taxon>Niveibacterium</taxon>
    </lineage>
</organism>
<evidence type="ECO:0000256" key="9">
    <source>
        <dbReference type="ARBA" id="ARBA00023136"/>
    </source>
</evidence>
<feature type="signal peptide" evidence="11">
    <location>
        <begin position="1"/>
        <end position="21"/>
    </location>
</feature>
<evidence type="ECO:0000313" key="14">
    <source>
        <dbReference type="Proteomes" id="UP000663570"/>
    </source>
</evidence>
<keyword evidence="3" id="KW-0813">Transport</keyword>
<dbReference type="EMBL" id="CP071060">
    <property type="protein sequence ID" value="QSI76602.1"/>
    <property type="molecule type" value="Genomic_DNA"/>
</dbReference>
<dbReference type="InterPro" id="IPR001702">
    <property type="entry name" value="Porin_Gram-ve"/>
</dbReference>
<dbReference type="PANTHER" id="PTHR34501">
    <property type="entry name" value="PROTEIN YDDL-RELATED"/>
    <property type="match status" value="1"/>
</dbReference>
<dbReference type="Pfam" id="PF13609">
    <property type="entry name" value="Porin_4"/>
    <property type="match status" value="1"/>
</dbReference>
<keyword evidence="9" id="KW-0472">Membrane</keyword>
<evidence type="ECO:0000256" key="2">
    <source>
        <dbReference type="ARBA" id="ARBA00011233"/>
    </source>
</evidence>